<organism evidence="7 8">
    <name type="scientific">Mycoplasmopsis synoviae (strain 53)</name>
    <name type="common">Mycoplasma synoviae</name>
    <dbReference type="NCBI Taxonomy" id="262723"/>
    <lineage>
        <taxon>Bacteria</taxon>
        <taxon>Bacillati</taxon>
        <taxon>Mycoplasmatota</taxon>
        <taxon>Mycoplasmoidales</taxon>
        <taxon>Metamycoplasmataceae</taxon>
        <taxon>Mycoplasmopsis</taxon>
    </lineage>
</organism>
<sequence length="239" mass="27550">MTIKGKLKMKKKNFWKKLILSISSLFVTATVVTSCSFGFSQKKDEKQNEQSSPRTSSGQTQNQDQKVAASNLPKAKVTKYTDGDTVNIVYDTIGVTAKIRFYGIDTPETLKGSNRNLIAKYENVYAQKAKDYVKDLITKNNHVVYVKKITTDKYNRTVAILYLTDDETSKSVNELIVENGYGAVRYISLTNKTYKVKDDFQRDFYFRLLNLQEEAKSKSLNIWEHDLKDVYYKYPFNND</sequence>
<dbReference type="SUPFAM" id="SSF50199">
    <property type="entry name" value="Staphylococcal nuclease"/>
    <property type="match status" value="1"/>
</dbReference>
<dbReference type="PANTHER" id="PTHR12302">
    <property type="entry name" value="EBNA2 BINDING PROTEIN P100"/>
    <property type="match status" value="1"/>
</dbReference>
<dbReference type="HOGENOM" id="CLU_046484_5_2_14"/>
<evidence type="ECO:0000256" key="3">
    <source>
        <dbReference type="ARBA" id="ARBA00022801"/>
    </source>
</evidence>
<dbReference type="InterPro" id="IPR016071">
    <property type="entry name" value="Staphylococal_nuclease_OB-fold"/>
</dbReference>
<keyword evidence="2 7" id="KW-0255">Endonuclease</keyword>
<evidence type="ECO:0000256" key="1">
    <source>
        <dbReference type="ARBA" id="ARBA00022722"/>
    </source>
</evidence>
<dbReference type="STRING" id="262723.MS53_0110"/>
<evidence type="ECO:0000259" key="6">
    <source>
        <dbReference type="PROSITE" id="PS50830"/>
    </source>
</evidence>
<proteinExistence type="predicted"/>
<evidence type="ECO:0000256" key="5">
    <source>
        <dbReference type="SAM" id="SignalP"/>
    </source>
</evidence>
<keyword evidence="1" id="KW-0540">Nuclease</keyword>
<dbReference type="PANTHER" id="PTHR12302:SF3">
    <property type="entry name" value="SERINE_THREONINE-PROTEIN KINASE 31"/>
    <property type="match status" value="1"/>
</dbReference>
<dbReference type="EC" id="3.1.31.1" evidence="7"/>
<evidence type="ECO:0000256" key="2">
    <source>
        <dbReference type="ARBA" id="ARBA00022759"/>
    </source>
</evidence>
<reference evidence="7 8" key="1">
    <citation type="journal article" date="2005" name="J. Bacteriol.">
        <title>Swine and poultry pathogens: the complete genome sequences of two strains of Mycoplasma hyopneumoniae and a strain of Mycoplasma synoviae.</title>
        <authorList>
            <person name="Vasconcelos A.T."/>
            <person name="Ferreira H.B."/>
            <person name="Bizarro C.V."/>
            <person name="Bonatto S.L."/>
            <person name="Carvalho M.O."/>
            <person name="Pinto P.M."/>
            <person name="Almeida D.F."/>
            <person name="Almeida L.G."/>
            <person name="Almeida R."/>
            <person name="Alves-Filho L."/>
            <person name="Assuncao E.N."/>
            <person name="Azevedo V.A."/>
            <person name="Bogo M.R."/>
            <person name="Brigido M.M."/>
            <person name="Brocchi M."/>
            <person name="Burity H.A."/>
            <person name="Camargo A.A."/>
            <person name="Camargo S.S."/>
            <person name="Carepo M.S."/>
            <person name="Carraro D.M."/>
            <person name="de Mattos Cascardo J.C."/>
            <person name="Castro L.A."/>
            <person name="Cavalcanti G."/>
            <person name="Chemale G."/>
            <person name="Collevatti R.G."/>
            <person name="Cunha C.W."/>
            <person name="Dallagiovanna B."/>
            <person name="Dambros B.P."/>
            <person name="Dellagostin O.A."/>
            <person name="Falcao C."/>
            <person name="Fantinatti-Garboggini F."/>
            <person name="Felipe M.S."/>
            <person name="Fiorentin L."/>
            <person name="Franco G.R."/>
            <person name="Freitas N.S."/>
            <person name="Frias D."/>
            <person name="Grangeiro T.B."/>
            <person name="Grisard E.C."/>
            <person name="Guimaraes C.T."/>
            <person name="Hungria M."/>
            <person name="Jardim S.N."/>
            <person name="Krieger M.A."/>
            <person name="Laurino J.P."/>
            <person name="Lima L.F."/>
            <person name="Lopes M.I."/>
            <person name="Loreto E.L."/>
            <person name="Madeira H.M."/>
            <person name="Manfio G.P."/>
            <person name="Maranhao A.Q."/>
            <person name="Martinkovics C.T."/>
            <person name="Medeiros S.R."/>
            <person name="Moreira M.A."/>
            <person name="Neiva M."/>
            <person name="Ramalho-Neto C.E."/>
            <person name="Nicolas M.F."/>
            <person name="Oliveira S.C."/>
            <person name="Paixao R.F."/>
            <person name="Pedrosa F.O."/>
            <person name="Pena S.D."/>
            <person name="Pereira M."/>
            <person name="Pereira-Ferrari L."/>
            <person name="Piffer I."/>
            <person name="Pinto L.S."/>
            <person name="Potrich D.P."/>
            <person name="Salim A.C."/>
            <person name="Santos F.R."/>
            <person name="Schmitt R."/>
            <person name="Schneider M.P."/>
            <person name="Schrank A."/>
            <person name="Schrank I.S."/>
            <person name="Schuck A.F."/>
            <person name="Seuanez H.N."/>
            <person name="Silva D.W."/>
            <person name="Silva R."/>
            <person name="Silva S.C."/>
            <person name="Soares C.M."/>
            <person name="Souza K.R."/>
            <person name="Souza R.C."/>
            <person name="Staats C.C."/>
            <person name="Steffens M.B."/>
            <person name="Teixeira S.M."/>
            <person name="Urmenyi T.P."/>
            <person name="Vainstein M.H."/>
            <person name="Zuccherato L.W."/>
            <person name="Simpson A.J."/>
            <person name="Zaha A."/>
        </authorList>
    </citation>
    <scope>NUCLEOTIDE SEQUENCE [LARGE SCALE GENOMIC DNA]</scope>
    <source>
        <strain evidence="7 8">53</strain>
    </source>
</reference>
<feature type="chain" id="PRO_5004235365" evidence="5">
    <location>
        <begin position="30"/>
        <end position="239"/>
    </location>
</feature>
<protein>
    <submittedName>
        <fullName evidence="7">Putative DNase/RNase endonuclease</fullName>
        <ecNumber evidence="7">3.1.31.1</ecNumber>
    </submittedName>
</protein>
<feature type="compositionally biased region" description="Polar residues" evidence="4">
    <location>
        <begin position="49"/>
        <end position="65"/>
    </location>
</feature>
<name>Q4A6U0_MYCS5</name>
<dbReference type="Proteomes" id="UP000000549">
    <property type="component" value="Chromosome"/>
</dbReference>
<keyword evidence="3 7" id="KW-0378">Hydrolase</keyword>
<dbReference type="PROSITE" id="PS51257">
    <property type="entry name" value="PROKAR_LIPOPROTEIN"/>
    <property type="match status" value="1"/>
</dbReference>
<dbReference type="GO" id="GO:1990599">
    <property type="term" value="F:3' overhang single-stranded DNA endodeoxyribonuclease activity"/>
    <property type="evidence" value="ECO:0007669"/>
    <property type="project" value="UniProtKB-EC"/>
</dbReference>
<dbReference type="eggNOG" id="COG1525">
    <property type="taxonomic scope" value="Bacteria"/>
</dbReference>
<gene>
    <name evidence="7" type="ordered locus">MS53_0110</name>
</gene>
<evidence type="ECO:0000256" key="4">
    <source>
        <dbReference type="SAM" id="MobiDB-lite"/>
    </source>
</evidence>
<dbReference type="PROSITE" id="PS50830">
    <property type="entry name" value="TNASE_3"/>
    <property type="match status" value="1"/>
</dbReference>
<dbReference type="Gene3D" id="2.40.50.90">
    <property type="match status" value="1"/>
</dbReference>
<dbReference type="EMBL" id="AE017245">
    <property type="protein sequence ID" value="AAZ43531.2"/>
    <property type="molecule type" value="Genomic_DNA"/>
</dbReference>
<keyword evidence="5" id="KW-0732">Signal</keyword>
<evidence type="ECO:0000313" key="8">
    <source>
        <dbReference type="Proteomes" id="UP000000549"/>
    </source>
</evidence>
<dbReference type="SMART" id="SM00318">
    <property type="entry name" value="SNc"/>
    <property type="match status" value="1"/>
</dbReference>
<accession>Q4A6U0</accession>
<feature type="signal peptide" evidence="5">
    <location>
        <begin position="1"/>
        <end position="29"/>
    </location>
</feature>
<evidence type="ECO:0000313" key="7">
    <source>
        <dbReference type="EMBL" id="AAZ43531.2"/>
    </source>
</evidence>
<keyword evidence="8" id="KW-1185">Reference proteome</keyword>
<dbReference type="OrthoDB" id="401280at2"/>
<dbReference type="AlphaFoldDB" id="Q4A6U0"/>
<dbReference type="Pfam" id="PF00565">
    <property type="entry name" value="SNase"/>
    <property type="match status" value="1"/>
</dbReference>
<dbReference type="InterPro" id="IPR035437">
    <property type="entry name" value="SNase_OB-fold_sf"/>
</dbReference>
<dbReference type="KEGG" id="msy:MS53_0110"/>
<feature type="region of interest" description="Disordered" evidence="4">
    <location>
        <begin position="42"/>
        <end position="68"/>
    </location>
</feature>
<feature type="domain" description="TNase-like" evidence="6">
    <location>
        <begin position="71"/>
        <end position="225"/>
    </location>
</feature>